<dbReference type="GO" id="GO:0008168">
    <property type="term" value="F:methyltransferase activity"/>
    <property type="evidence" value="ECO:0007669"/>
    <property type="project" value="UniProtKB-KW"/>
</dbReference>
<keyword evidence="2" id="KW-0808">Transferase</keyword>
<keyword evidence="1" id="KW-0489">Methyltransferase</keyword>
<dbReference type="CDD" id="cd02440">
    <property type="entry name" value="AdoMet_MTases"/>
    <property type="match status" value="1"/>
</dbReference>
<dbReference type="Proteomes" id="UP000053791">
    <property type="component" value="Unassembled WGS sequence"/>
</dbReference>
<comment type="caution">
    <text evidence="4">The sequence shown here is derived from an EMBL/GenBank/DDBJ whole genome shotgun (WGS) entry which is preliminary data.</text>
</comment>
<keyword evidence="5" id="KW-1185">Reference proteome</keyword>
<evidence type="ECO:0000313" key="5">
    <source>
        <dbReference type="Proteomes" id="UP000053791"/>
    </source>
</evidence>
<name>A0A101CYY0_9RHOB</name>
<dbReference type="RefSeq" id="WP_068344272.1">
    <property type="nucleotide sequence ID" value="NZ_LQBQ01000001.1"/>
</dbReference>
<dbReference type="Pfam" id="PF13649">
    <property type="entry name" value="Methyltransf_25"/>
    <property type="match status" value="1"/>
</dbReference>
<proteinExistence type="predicted"/>
<dbReference type="InterPro" id="IPR029063">
    <property type="entry name" value="SAM-dependent_MTases_sf"/>
</dbReference>
<evidence type="ECO:0000259" key="3">
    <source>
        <dbReference type="Pfam" id="PF13649"/>
    </source>
</evidence>
<accession>A0A101CYY0</accession>
<dbReference type="SUPFAM" id="SSF53335">
    <property type="entry name" value="S-adenosyl-L-methionine-dependent methyltransferases"/>
    <property type="match status" value="1"/>
</dbReference>
<sequence length="239" mass="26390">MDWDAFFTLHKDLPREGPGCAEDVLWALERAGLSGEVTVCDAGCGPGADLEVLAEALPLARLTGIEKPPQFVKEARARCARFGDRVRVIEGDMAEPGGPYDLIWSAGAIYFLGVTEGLQAWRDALTPSGWVAFSEPVRIPGPQSEAAREFWAEYPALTDLEGVTARISQAGYEVVDHRLIIGEPWETYYAPLRQRILELRAQGPDDALVEVLDAHEREISLWEAAREQIAYALFLVRPA</sequence>
<dbReference type="PANTHER" id="PTHR43861">
    <property type="entry name" value="TRANS-ACONITATE 2-METHYLTRANSFERASE-RELATED"/>
    <property type="match status" value="1"/>
</dbReference>
<gene>
    <name evidence="4" type="ORF">AVO45_02910</name>
</gene>
<dbReference type="InterPro" id="IPR041698">
    <property type="entry name" value="Methyltransf_25"/>
</dbReference>
<organism evidence="4 5">
    <name type="scientific">Ruegeria marisrubri</name>
    <dbReference type="NCBI Taxonomy" id="1685379"/>
    <lineage>
        <taxon>Bacteria</taxon>
        <taxon>Pseudomonadati</taxon>
        <taxon>Pseudomonadota</taxon>
        <taxon>Alphaproteobacteria</taxon>
        <taxon>Rhodobacterales</taxon>
        <taxon>Roseobacteraceae</taxon>
        <taxon>Ruegeria</taxon>
    </lineage>
</organism>
<feature type="domain" description="Methyltransferase" evidence="3">
    <location>
        <begin position="39"/>
        <end position="129"/>
    </location>
</feature>
<evidence type="ECO:0000256" key="2">
    <source>
        <dbReference type="ARBA" id="ARBA00022679"/>
    </source>
</evidence>
<dbReference type="EMBL" id="LQBQ01000001">
    <property type="protein sequence ID" value="KUJ85941.1"/>
    <property type="molecule type" value="Genomic_DNA"/>
</dbReference>
<evidence type="ECO:0000313" key="4">
    <source>
        <dbReference type="EMBL" id="KUJ85941.1"/>
    </source>
</evidence>
<dbReference type="Gene3D" id="3.40.50.150">
    <property type="entry name" value="Vaccinia Virus protein VP39"/>
    <property type="match status" value="1"/>
</dbReference>
<dbReference type="PANTHER" id="PTHR43861:SF1">
    <property type="entry name" value="TRANS-ACONITATE 2-METHYLTRANSFERASE"/>
    <property type="match status" value="1"/>
</dbReference>
<protein>
    <recommendedName>
        <fullName evidence="3">Methyltransferase domain-containing protein</fullName>
    </recommendedName>
</protein>
<evidence type="ECO:0000256" key="1">
    <source>
        <dbReference type="ARBA" id="ARBA00022603"/>
    </source>
</evidence>
<dbReference type="OrthoDB" id="9808480at2"/>
<dbReference type="AlphaFoldDB" id="A0A101CYY0"/>
<dbReference type="GO" id="GO:0032259">
    <property type="term" value="P:methylation"/>
    <property type="evidence" value="ECO:0007669"/>
    <property type="project" value="UniProtKB-KW"/>
</dbReference>
<reference evidence="4 5" key="1">
    <citation type="submission" date="2015-12" db="EMBL/GenBank/DDBJ databases">
        <authorList>
            <person name="Shamseldin A."/>
            <person name="Moawad H."/>
            <person name="Abd El-Rahim W.M."/>
            <person name="Sadowsky M.J."/>
        </authorList>
    </citation>
    <scope>NUCLEOTIDE SEQUENCE [LARGE SCALE GENOMIC DNA]</scope>
    <source>
        <strain evidence="4 5">ZGT118</strain>
    </source>
</reference>
<dbReference type="STRING" id="1685379.AVO45_02910"/>